<dbReference type="AlphaFoldDB" id="A0A4U9HN94"/>
<accession>A0A4U9HN94</accession>
<protein>
    <recommendedName>
        <fullName evidence="4">SNARE associated Golgi protein</fullName>
    </recommendedName>
</protein>
<dbReference type="PANTHER" id="PTHR30353:SF0">
    <property type="entry name" value="TRANSMEMBRANE PROTEIN"/>
    <property type="match status" value="1"/>
</dbReference>
<keyword evidence="1" id="KW-0472">Membrane</keyword>
<gene>
    <name evidence="2" type="primary">dedA_1</name>
    <name evidence="2" type="ORF">NCTC12971_03992</name>
</gene>
<dbReference type="GO" id="GO:0005886">
    <property type="term" value="C:plasma membrane"/>
    <property type="evidence" value="ECO:0007669"/>
    <property type="project" value="UniProtKB-SubCell"/>
</dbReference>
<proteinExistence type="inferred from homology"/>
<evidence type="ECO:0000313" key="3">
    <source>
        <dbReference type="Proteomes" id="UP000307968"/>
    </source>
</evidence>
<evidence type="ECO:0008006" key="4">
    <source>
        <dbReference type="Google" id="ProtNLM"/>
    </source>
</evidence>
<dbReference type="InterPro" id="IPR032818">
    <property type="entry name" value="DedA-like"/>
</dbReference>
<comment type="subcellular location">
    <subcellularLocation>
        <location evidence="1">Cell membrane</location>
        <topology evidence="1">Multi-pass membrane protein</topology>
    </subcellularLocation>
</comment>
<dbReference type="EMBL" id="LR590463">
    <property type="protein sequence ID" value="VTP65275.1"/>
    <property type="molecule type" value="Genomic_DNA"/>
</dbReference>
<keyword evidence="1" id="KW-0812">Transmembrane</keyword>
<organism evidence="2 3">
    <name type="scientific">Serratia rubidaea</name>
    <name type="common">Serratia marinorubra</name>
    <dbReference type="NCBI Taxonomy" id="61652"/>
    <lineage>
        <taxon>Bacteria</taxon>
        <taxon>Pseudomonadati</taxon>
        <taxon>Pseudomonadota</taxon>
        <taxon>Gammaproteobacteria</taxon>
        <taxon>Enterobacterales</taxon>
        <taxon>Yersiniaceae</taxon>
        <taxon>Serratia</taxon>
    </lineage>
</organism>
<evidence type="ECO:0000256" key="1">
    <source>
        <dbReference type="RuleBase" id="RU367016"/>
    </source>
</evidence>
<evidence type="ECO:0000313" key="2">
    <source>
        <dbReference type="EMBL" id="VTP65275.1"/>
    </source>
</evidence>
<feature type="transmembrane region" description="Helical" evidence="1">
    <location>
        <begin position="43"/>
        <end position="61"/>
    </location>
</feature>
<keyword evidence="1" id="KW-1133">Transmembrane helix</keyword>
<reference evidence="2 3" key="1">
    <citation type="submission" date="2019-05" db="EMBL/GenBank/DDBJ databases">
        <authorList>
            <consortium name="Pathogen Informatics"/>
        </authorList>
    </citation>
    <scope>NUCLEOTIDE SEQUENCE [LARGE SCALE GENOMIC DNA]</scope>
    <source>
        <strain evidence="2 3">NCTC12971</strain>
    </source>
</reference>
<comment type="similarity">
    <text evidence="1">Belongs to the DedA family.</text>
</comment>
<dbReference type="PANTHER" id="PTHR30353">
    <property type="entry name" value="INNER MEMBRANE PROTEIN DEDA-RELATED"/>
    <property type="match status" value="1"/>
</dbReference>
<feature type="transmembrane region" description="Helical" evidence="1">
    <location>
        <begin position="12"/>
        <end position="31"/>
    </location>
</feature>
<keyword evidence="1" id="KW-1003">Cell membrane</keyword>
<name>A0A4U9HN94_SERRU</name>
<dbReference type="Proteomes" id="UP000307968">
    <property type="component" value="Chromosome"/>
</dbReference>
<comment type="caution">
    <text evidence="1">Lacks conserved residue(s) required for the propagation of feature annotation.</text>
</comment>
<sequence length="73" mass="8307">MGHMSYRHFAAYNVIGALVWVLLFTYAGYLFGNVPVVQENLKLLIVAIIVVSILPGIIEIWRHKRAAARQQKQ</sequence>